<accession>A0A841PVW7</accession>
<dbReference type="Proteomes" id="UP000568839">
    <property type="component" value="Unassembled WGS sequence"/>
</dbReference>
<evidence type="ECO:0000256" key="1">
    <source>
        <dbReference type="ARBA" id="ARBA00022723"/>
    </source>
</evidence>
<dbReference type="PANTHER" id="PTHR43808">
    <property type="entry name" value="ACETYLORNITHINE DEACETYLASE"/>
    <property type="match status" value="1"/>
</dbReference>
<keyword evidence="2" id="KW-0378">Hydrolase</keyword>
<evidence type="ECO:0000256" key="2">
    <source>
        <dbReference type="ARBA" id="ARBA00022801"/>
    </source>
</evidence>
<dbReference type="InterPro" id="IPR050072">
    <property type="entry name" value="Peptidase_M20A"/>
</dbReference>
<dbReference type="EMBL" id="JACHHJ010000001">
    <property type="protein sequence ID" value="MBB6448383.1"/>
    <property type="molecule type" value="Genomic_DNA"/>
</dbReference>
<dbReference type="Gene3D" id="3.30.70.360">
    <property type="match status" value="1"/>
</dbReference>
<dbReference type="InterPro" id="IPR002933">
    <property type="entry name" value="Peptidase_M20"/>
</dbReference>
<protein>
    <submittedName>
        <fullName evidence="4">Acetylornithine deacetylase/succinyl-diaminopimelate desuccinylase-like protein</fullName>
    </submittedName>
</protein>
<sequence>MKHVNREVHSAYVHIKTLESVSQALQFLKNDAGDTLKEQIALAEIPAPPFTEDKRATVYQEWLHSLGLENVKRDTEGNVYGIRKGKGSGPILFVSAHIDSVFSADVDTTVTEKKGVYYGPGITDDARGLAALLSIVRAFQETGIQTVGDIIFGGTVGEEGPGNLRGVKAFFQENKDVDGFISIDAVSPSDIVYKGTGSYRYQVTYEGPGGHSFGAFGTPSAVHAAARATTEIADLQTEENPRTTFNVGVIEGGTIPTAIAETCQLGVDIRSNGEAELEKLEEKIYRTLARAAKVENERWGYTEADGITYRIEKVGNRPVGMQAEDDIVVQTALEATKALSLKPRLSEAVSTDANYPISIGIPALTLGGGGEAGAAHSLDEWYHPHNSYLGPQRILLTILGLVGIYDEVEEIRPLLKRQ</sequence>
<dbReference type="PANTHER" id="PTHR43808:SF17">
    <property type="entry name" value="PEPTIDASE M20"/>
    <property type="match status" value="1"/>
</dbReference>
<evidence type="ECO:0000313" key="5">
    <source>
        <dbReference type="Proteomes" id="UP000568839"/>
    </source>
</evidence>
<evidence type="ECO:0000313" key="4">
    <source>
        <dbReference type="EMBL" id="MBB6448383.1"/>
    </source>
</evidence>
<keyword evidence="1" id="KW-0479">Metal-binding</keyword>
<feature type="domain" description="Peptidase M20 dimerisation" evidence="3">
    <location>
        <begin position="197"/>
        <end position="293"/>
    </location>
</feature>
<dbReference type="SUPFAM" id="SSF55031">
    <property type="entry name" value="Bacterial exopeptidase dimerisation domain"/>
    <property type="match status" value="1"/>
</dbReference>
<dbReference type="Pfam" id="PF07687">
    <property type="entry name" value="M20_dimer"/>
    <property type="match status" value="1"/>
</dbReference>
<dbReference type="GO" id="GO:0046872">
    <property type="term" value="F:metal ion binding"/>
    <property type="evidence" value="ECO:0007669"/>
    <property type="project" value="UniProtKB-KW"/>
</dbReference>
<dbReference type="Pfam" id="PF01546">
    <property type="entry name" value="Peptidase_M20"/>
    <property type="match status" value="1"/>
</dbReference>
<name>A0A841PVW7_9BACL</name>
<evidence type="ECO:0000259" key="3">
    <source>
        <dbReference type="Pfam" id="PF07687"/>
    </source>
</evidence>
<comment type="caution">
    <text evidence="4">The sequence shown here is derived from an EMBL/GenBank/DDBJ whole genome shotgun (WGS) entry which is preliminary data.</text>
</comment>
<organism evidence="4 5">
    <name type="scientific">Geomicrobium halophilum</name>
    <dbReference type="NCBI Taxonomy" id="549000"/>
    <lineage>
        <taxon>Bacteria</taxon>
        <taxon>Bacillati</taxon>
        <taxon>Bacillota</taxon>
        <taxon>Bacilli</taxon>
        <taxon>Bacillales</taxon>
        <taxon>Geomicrobium</taxon>
    </lineage>
</organism>
<dbReference type="AlphaFoldDB" id="A0A841PVW7"/>
<reference evidence="4 5" key="1">
    <citation type="submission" date="2020-08" db="EMBL/GenBank/DDBJ databases">
        <title>Genomic Encyclopedia of Type Strains, Phase IV (KMG-IV): sequencing the most valuable type-strain genomes for metagenomic binning, comparative biology and taxonomic classification.</title>
        <authorList>
            <person name="Goeker M."/>
        </authorList>
    </citation>
    <scope>NUCLEOTIDE SEQUENCE [LARGE SCALE GENOMIC DNA]</scope>
    <source>
        <strain evidence="4 5">DSM 21769</strain>
    </source>
</reference>
<dbReference type="RefSeq" id="WP_184402385.1">
    <property type="nucleotide sequence ID" value="NZ_JACHHJ010000001.1"/>
</dbReference>
<dbReference type="GO" id="GO:0016787">
    <property type="term" value="F:hydrolase activity"/>
    <property type="evidence" value="ECO:0007669"/>
    <property type="project" value="UniProtKB-KW"/>
</dbReference>
<dbReference type="InterPro" id="IPR036264">
    <property type="entry name" value="Bact_exopeptidase_dim_dom"/>
</dbReference>
<proteinExistence type="predicted"/>
<dbReference type="SUPFAM" id="SSF53187">
    <property type="entry name" value="Zn-dependent exopeptidases"/>
    <property type="match status" value="1"/>
</dbReference>
<keyword evidence="5" id="KW-1185">Reference proteome</keyword>
<dbReference type="InterPro" id="IPR011650">
    <property type="entry name" value="Peptidase_M20_dimer"/>
</dbReference>
<dbReference type="Gene3D" id="3.40.630.10">
    <property type="entry name" value="Zn peptidases"/>
    <property type="match status" value="1"/>
</dbReference>
<gene>
    <name evidence="4" type="ORF">HNR44_000332</name>
</gene>